<dbReference type="AlphaFoldDB" id="A0A366SE96"/>
<sequence>MNEHNEQGQQTAAQFRPEHLLSENDPYLSGDDSDDDDPVELFMAKVGNRRRPACQIESVKTFCHSGTLQQLISNSSRLPSDKKCLVDDMSNDGPKSIRLGSYKPLTSWEMYHKLKKKKRFHNTIPTGMPAEINIDRRLIAAQPPRGYFNFAQQFHLPFYSWRCTREELRDTRRKVDGSPLREVCSMHFIRGKLSEPVREVDYLCEGQLSVLIAAIDRRIWTGYCFVDTYYQPRSQRQTVEDFCKDDANPDDLQTDPFINGECDADNPIVDAVEYFMTSLNSQLGISKFPYDSQKPHSTLSKETQESTVWLRLTRSQLTKLIISLESTIHCWDNHPAKEKSPTPYEERCLESIEEAISDLKGRLFELQNVLRQCDEHEHALNLDNIEAQKQRHIFCFM</sequence>
<dbReference type="RefSeq" id="XP_031021556.1">
    <property type="nucleotide sequence ID" value="XM_031154384.1"/>
</dbReference>
<feature type="region of interest" description="Disordered" evidence="1">
    <location>
        <begin position="1"/>
        <end position="38"/>
    </location>
</feature>
<evidence type="ECO:0000313" key="2">
    <source>
        <dbReference type="EMBL" id="RBR26965.1"/>
    </source>
</evidence>
<gene>
    <name evidence="2" type="ORF">FIESC28_00233</name>
</gene>
<reference evidence="2 3" key="1">
    <citation type="submission" date="2018-06" db="EMBL/GenBank/DDBJ databases">
        <title>Fusarium incarnatum-equiseti species complex species 28.</title>
        <authorList>
            <person name="Gardiner D.M."/>
        </authorList>
    </citation>
    <scope>NUCLEOTIDE SEQUENCE [LARGE SCALE GENOMIC DNA]</scope>
    <source>
        <strain evidence="2 3">FIESC_28</strain>
    </source>
</reference>
<dbReference type="Proteomes" id="UP000253153">
    <property type="component" value="Unassembled WGS sequence"/>
</dbReference>
<proteinExistence type="predicted"/>
<comment type="caution">
    <text evidence="2">The sequence shown here is derived from an EMBL/GenBank/DDBJ whole genome shotgun (WGS) entry which is preliminary data.</text>
</comment>
<dbReference type="GeneID" id="41989680"/>
<name>A0A366SE96_9HYPO</name>
<keyword evidence="3" id="KW-1185">Reference proteome</keyword>
<evidence type="ECO:0000313" key="3">
    <source>
        <dbReference type="Proteomes" id="UP000253153"/>
    </source>
</evidence>
<evidence type="ECO:0000256" key="1">
    <source>
        <dbReference type="SAM" id="MobiDB-lite"/>
    </source>
</evidence>
<organism evidence="2 3">
    <name type="scientific">Fusarium coffeatum</name>
    <dbReference type="NCBI Taxonomy" id="231269"/>
    <lineage>
        <taxon>Eukaryota</taxon>
        <taxon>Fungi</taxon>
        <taxon>Dikarya</taxon>
        <taxon>Ascomycota</taxon>
        <taxon>Pezizomycotina</taxon>
        <taxon>Sordariomycetes</taxon>
        <taxon>Hypocreomycetidae</taxon>
        <taxon>Hypocreales</taxon>
        <taxon>Nectriaceae</taxon>
        <taxon>Fusarium</taxon>
        <taxon>Fusarium incarnatum-equiseti species complex</taxon>
    </lineage>
</organism>
<protein>
    <submittedName>
        <fullName evidence="2">Uncharacterized protein</fullName>
    </submittedName>
</protein>
<dbReference type="EMBL" id="QKXC01000005">
    <property type="protein sequence ID" value="RBR26965.1"/>
    <property type="molecule type" value="Genomic_DNA"/>
</dbReference>
<dbReference type="OrthoDB" id="10071171at2759"/>
<accession>A0A366SE96</accession>